<dbReference type="Gene3D" id="3.40.50.2300">
    <property type="match status" value="2"/>
</dbReference>
<feature type="domain" description="LysM" evidence="2">
    <location>
        <begin position="25"/>
        <end position="68"/>
    </location>
</feature>
<dbReference type="InterPro" id="IPR018392">
    <property type="entry name" value="LysM"/>
</dbReference>
<feature type="chain" id="PRO_5045564044" evidence="1">
    <location>
        <begin position="22"/>
        <end position="647"/>
    </location>
</feature>
<feature type="domain" description="LysM" evidence="2">
    <location>
        <begin position="212"/>
        <end position="256"/>
    </location>
</feature>
<dbReference type="Pfam" id="PF01476">
    <property type="entry name" value="LysM"/>
    <property type="match status" value="4"/>
</dbReference>
<dbReference type="SUPFAM" id="SSF54106">
    <property type="entry name" value="LysM domain"/>
    <property type="match status" value="3"/>
</dbReference>
<dbReference type="SUPFAM" id="SSF53822">
    <property type="entry name" value="Periplasmic binding protein-like I"/>
    <property type="match status" value="1"/>
</dbReference>
<dbReference type="InterPro" id="IPR036779">
    <property type="entry name" value="LysM_dom_sf"/>
</dbReference>
<reference evidence="3" key="1">
    <citation type="submission" date="2022-11" db="EMBL/GenBank/DDBJ databases">
        <title>Refractory cell wall polysaccharides provide important carbon source for microbial heterotrophs in the hadal ocean.</title>
        <authorList>
            <person name="Zhu X."/>
        </authorList>
    </citation>
    <scope>NUCLEOTIDE SEQUENCE</scope>
    <source>
        <strain evidence="3">MTRN7</strain>
    </source>
</reference>
<dbReference type="Proteomes" id="UP001149142">
    <property type="component" value="Unassembled WGS sequence"/>
</dbReference>
<comment type="caution">
    <text evidence="3">The sequence shown here is derived from an EMBL/GenBank/DDBJ whole genome shotgun (WGS) entry which is preliminary data.</text>
</comment>
<evidence type="ECO:0000313" key="3">
    <source>
        <dbReference type="EMBL" id="MDA0176084.1"/>
    </source>
</evidence>
<dbReference type="EMBL" id="JAPFGC010000002">
    <property type="protein sequence ID" value="MDA0176084.1"/>
    <property type="molecule type" value="Genomic_DNA"/>
</dbReference>
<evidence type="ECO:0000259" key="2">
    <source>
        <dbReference type="PROSITE" id="PS51782"/>
    </source>
</evidence>
<proteinExistence type="predicted"/>
<dbReference type="InterPro" id="IPR028082">
    <property type="entry name" value="Peripla_BP_I"/>
</dbReference>
<dbReference type="PROSITE" id="PS51782">
    <property type="entry name" value="LYSM"/>
    <property type="match status" value="4"/>
</dbReference>
<keyword evidence="1" id="KW-0732">Signal</keyword>
<sequence>MKKTLYILGLLLIFCGARINAQNYTTHKVQAGETLEKIAKQYNVSKSAIMSLNPDARQELQVSSVLIIPKPGVIVQQPETTTTQTKTLLGFKTHKVKRKETLYSLSKEYDVTQEDIKKHNPELYANNLRKGDKIKIPEYKIETTVVQAKSPLTTYTVQPKEGKWRIAYKYGITVQELEDLNPNMKDVLQPGDVVNVPNKDEETIKEVDEKYSYYTVLPKEGFYRIKLKTGLTQEQLEKLNPELEASGLKEGMVLKIPFKAENSTIEGVVSETKSNLEEVNLTNVTKDRSIKTVAVMLPFGLHKVNTDSIYDTKKQIKEDRYLSVSLDFYSGVKVALDSLKDLGVNLKVDVYDTQNRESKVASILSRNNFSDTDVVIGPLMPKLFNTVASRLKSDNVPVVSPLTKTVDLGENVFQTRPTEKMIEDAVINHFQKDSTAHFVIISDSKHKSESDKLKTIFSRASVLSSRKERKSGKDAFYVLDQDVVSVLKPGQNIVFLETDNPGFISNVASILNSKINNQTKIILTTTKKDRAFEDEEVRNTHLSNLQFTYADINKSFNEDENNSFAKRYKNQFNELPNTYAVRGFDITMDVVLRLVTSEDLYNSVISAGLTTYVENKFSYKKKLFGGYYNDAIYILKYQDLKIVEIAE</sequence>
<feature type="domain" description="LysM" evidence="2">
    <location>
        <begin position="153"/>
        <end position="196"/>
    </location>
</feature>
<dbReference type="CDD" id="cd00118">
    <property type="entry name" value="LysM"/>
    <property type="match status" value="4"/>
</dbReference>
<keyword evidence="4" id="KW-1185">Reference proteome</keyword>
<dbReference type="RefSeq" id="WP_106687211.1">
    <property type="nucleotide sequence ID" value="NZ_JAPFGC010000002.1"/>
</dbReference>
<feature type="signal peptide" evidence="1">
    <location>
        <begin position="1"/>
        <end position="21"/>
    </location>
</feature>
<organism evidence="3 4">
    <name type="scientific">Mesoflavibacter profundi</name>
    <dbReference type="NCBI Taxonomy" id="2708110"/>
    <lineage>
        <taxon>Bacteria</taxon>
        <taxon>Pseudomonadati</taxon>
        <taxon>Bacteroidota</taxon>
        <taxon>Flavobacteriia</taxon>
        <taxon>Flavobacteriales</taxon>
        <taxon>Flavobacteriaceae</taxon>
        <taxon>Mesoflavibacter</taxon>
    </lineage>
</organism>
<dbReference type="PANTHER" id="PTHR33734:SF22">
    <property type="entry name" value="MEMBRANE-BOUND LYTIC MUREIN TRANSGLYCOSYLASE D"/>
    <property type="match status" value="1"/>
</dbReference>
<protein>
    <submittedName>
        <fullName evidence="3">LysM peptidoglycan-binding domain-containing protein</fullName>
    </submittedName>
</protein>
<dbReference type="Gene3D" id="3.10.350.10">
    <property type="entry name" value="LysM domain"/>
    <property type="match status" value="4"/>
</dbReference>
<accession>A0ABT4RW71</accession>
<name>A0ABT4RW71_9FLAO</name>
<evidence type="ECO:0000313" key="4">
    <source>
        <dbReference type="Proteomes" id="UP001149142"/>
    </source>
</evidence>
<dbReference type="SMART" id="SM00257">
    <property type="entry name" value="LysM"/>
    <property type="match status" value="4"/>
</dbReference>
<gene>
    <name evidence="3" type="ORF">OOZ35_01095</name>
</gene>
<dbReference type="PANTHER" id="PTHR33734">
    <property type="entry name" value="LYSM DOMAIN-CONTAINING GPI-ANCHORED PROTEIN 2"/>
    <property type="match status" value="1"/>
</dbReference>
<evidence type="ECO:0000256" key="1">
    <source>
        <dbReference type="SAM" id="SignalP"/>
    </source>
</evidence>
<feature type="domain" description="LysM" evidence="2">
    <location>
        <begin position="92"/>
        <end position="136"/>
    </location>
</feature>